<evidence type="ECO:0000313" key="2">
    <source>
        <dbReference type="EMBL" id="GGP24649.1"/>
    </source>
</evidence>
<reference evidence="3" key="1">
    <citation type="journal article" date="2019" name="Int. J. Syst. Evol. Microbiol.">
        <title>The Global Catalogue of Microorganisms (GCM) 10K type strain sequencing project: providing services to taxonomists for standard genome sequencing and annotation.</title>
        <authorList>
            <consortium name="The Broad Institute Genomics Platform"/>
            <consortium name="The Broad Institute Genome Sequencing Center for Infectious Disease"/>
            <person name="Wu L."/>
            <person name="Ma J."/>
        </authorList>
    </citation>
    <scope>NUCLEOTIDE SEQUENCE [LARGE SCALE GENOMIC DNA]</scope>
    <source>
        <strain evidence="3">CGMCC 1.8860</strain>
    </source>
</reference>
<keyword evidence="1" id="KW-0732">Signal</keyword>
<gene>
    <name evidence="2" type="ORF">GCM10010971_04680</name>
</gene>
<sequence>MRWVAVLLVALGLSGPAQATTGSNVLEKRHTVDLNARDLIDKLEKADPDAKAKIDQSAGYAAFTNGGMGILLPGGFGTGVVQKPGSDKRTYMRMFHSPSGWGLGIKTYSVIFVFETQEGLDSFLARGYVLSQFAVDASKSAGKAEAEVMPGVWMYQLDAKGNLAPELTGKGVKFYLDQELN</sequence>
<accession>A0ABQ2PGC8</accession>
<evidence type="ECO:0000313" key="3">
    <source>
        <dbReference type="Proteomes" id="UP000621859"/>
    </source>
</evidence>
<dbReference type="Proteomes" id="UP000621859">
    <property type="component" value="Unassembled WGS sequence"/>
</dbReference>
<feature type="chain" id="PRO_5047126825" description="Ysc84 actin-binding domain-containing protein" evidence="1">
    <location>
        <begin position="20"/>
        <end position="181"/>
    </location>
</feature>
<protein>
    <recommendedName>
        <fullName evidence="4">Ysc84 actin-binding domain-containing protein</fullName>
    </recommendedName>
</protein>
<proteinExistence type="predicted"/>
<dbReference type="EMBL" id="BMLY01000001">
    <property type="protein sequence ID" value="GGP24649.1"/>
    <property type="molecule type" value="Genomic_DNA"/>
</dbReference>
<organism evidence="2 3">
    <name type="scientific">Silvimonas amylolytica</name>
    <dbReference type="NCBI Taxonomy" id="449663"/>
    <lineage>
        <taxon>Bacteria</taxon>
        <taxon>Pseudomonadati</taxon>
        <taxon>Pseudomonadota</taxon>
        <taxon>Betaproteobacteria</taxon>
        <taxon>Neisseriales</taxon>
        <taxon>Chitinibacteraceae</taxon>
        <taxon>Silvimonas</taxon>
    </lineage>
</organism>
<evidence type="ECO:0000256" key="1">
    <source>
        <dbReference type="SAM" id="SignalP"/>
    </source>
</evidence>
<feature type="signal peptide" evidence="1">
    <location>
        <begin position="1"/>
        <end position="19"/>
    </location>
</feature>
<comment type="caution">
    <text evidence="2">The sequence shown here is derived from an EMBL/GenBank/DDBJ whole genome shotgun (WGS) entry which is preliminary data.</text>
</comment>
<name>A0ABQ2PGC8_9NEIS</name>
<keyword evidence="3" id="KW-1185">Reference proteome</keyword>
<evidence type="ECO:0008006" key="4">
    <source>
        <dbReference type="Google" id="ProtNLM"/>
    </source>
</evidence>